<keyword evidence="4" id="KW-0479">Metal-binding</keyword>
<dbReference type="AlphaFoldDB" id="A0A699KS01"/>
<sequence length="540" mass="58803">GWNKNDALVAVSQGLLERFSPDEVKAVLAHEIGHVANGDMVTLALVQGVVNTFVMFFARIIGNFVDKVIFKNEEGRGIAFYIATIFAEIVLGFLASAIVMWFSRKREYRADDAGARLAGTGAMISALQRLRSEQGVPVQMPESMTAFGINGGLKHGLAGLFMSHPPLEERIEALRRRGVFGQQMIELLDVTPAQIGGQRDQGGAIVKRGAVADVLGTEGKEVSAPDLKPLRAIDLEGAPGLNLRLQAVFTEEPGHGDFGQFDADHMKILVGQPDHVDAFATQSLQMLPSLFISHGSPMLALEPGESGPALAQLSANLPRPRAIVIVSAHWETAELRVNGNPQPETWHDFGGFPPELFAVQYPACGLPELTQRVVGLLAHAGLEARIDTQRPFDHGVWVPLSLMYPHADIPVVQVSLPARQGPALQTRVGQALKHLREEDVLVIGSGSITHNLRELDWHAGPESIEPWALAFRDWMVQKLATDDLDALHDYRSQAPHAARNHPTDEHLLPLYFARAAGGPFSIEHQGFTMGALGMDIYRFG</sequence>
<dbReference type="CDD" id="cd07335">
    <property type="entry name" value="M48B_HtpX_like"/>
    <property type="match status" value="1"/>
</dbReference>
<comment type="similarity">
    <text evidence="2">Belongs to the DODA-type extradiol aromatic ring-opening dioxygenase family.</text>
</comment>
<dbReference type="Pfam" id="PF01435">
    <property type="entry name" value="Peptidase_M48"/>
    <property type="match status" value="1"/>
</dbReference>
<keyword evidence="9" id="KW-0482">Metalloprotease</keyword>
<feature type="domain" description="Extradiol ring-cleavage dioxygenase class III enzyme subunit B" evidence="12">
    <location>
        <begin position="291"/>
        <end position="537"/>
    </location>
</feature>
<dbReference type="Gene3D" id="3.40.830.10">
    <property type="entry name" value="LigB-like"/>
    <property type="match status" value="1"/>
</dbReference>
<evidence type="ECO:0000259" key="12">
    <source>
        <dbReference type="Pfam" id="PF02900"/>
    </source>
</evidence>
<evidence type="ECO:0000256" key="7">
    <source>
        <dbReference type="ARBA" id="ARBA00022964"/>
    </source>
</evidence>
<keyword evidence="5" id="KW-0378">Hydrolase</keyword>
<accession>A0A699KS01</accession>
<evidence type="ECO:0000313" key="13">
    <source>
        <dbReference type="EMBL" id="GFB06817.1"/>
    </source>
</evidence>
<keyword evidence="3" id="KW-0645">Protease</keyword>
<evidence type="ECO:0000256" key="5">
    <source>
        <dbReference type="ARBA" id="ARBA00022801"/>
    </source>
</evidence>
<evidence type="ECO:0000256" key="1">
    <source>
        <dbReference type="ARBA" id="ARBA00001947"/>
    </source>
</evidence>
<dbReference type="GO" id="GO:0008270">
    <property type="term" value="F:zinc ion binding"/>
    <property type="evidence" value="ECO:0007669"/>
    <property type="project" value="InterPro"/>
</dbReference>
<comment type="caution">
    <text evidence="13">The sequence shown here is derived from an EMBL/GenBank/DDBJ whole genome shotgun (WGS) entry which is preliminary data.</text>
</comment>
<organism evidence="13">
    <name type="scientific">Tanacetum cinerariifolium</name>
    <name type="common">Dalmatian daisy</name>
    <name type="synonym">Chrysanthemum cinerariifolium</name>
    <dbReference type="NCBI Taxonomy" id="118510"/>
    <lineage>
        <taxon>Eukaryota</taxon>
        <taxon>Viridiplantae</taxon>
        <taxon>Streptophyta</taxon>
        <taxon>Embryophyta</taxon>
        <taxon>Tracheophyta</taxon>
        <taxon>Spermatophyta</taxon>
        <taxon>Magnoliopsida</taxon>
        <taxon>eudicotyledons</taxon>
        <taxon>Gunneridae</taxon>
        <taxon>Pentapetalae</taxon>
        <taxon>asterids</taxon>
        <taxon>campanulids</taxon>
        <taxon>Asterales</taxon>
        <taxon>Asteraceae</taxon>
        <taxon>Asteroideae</taxon>
        <taxon>Anthemideae</taxon>
        <taxon>Anthemidinae</taxon>
        <taxon>Tanacetum</taxon>
    </lineage>
</organism>
<dbReference type="NCBIfam" id="NF003965">
    <property type="entry name" value="PRK05457.1"/>
    <property type="match status" value="1"/>
</dbReference>
<dbReference type="InterPro" id="IPR014436">
    <property type="entry name" value="Extradiol_dOase_DODA"/>
</dbReference>
<name>A0A699KS01_TANCI</name>
<dbReference type="PANTHER" id="PTHR30096:SF0">
    <property type="entry name" value="4,5-DOPA DIOXYGENASE EXTRADIOL-LIKE PROTEIN"/>
    <property type="match status" value="1"/>
</dbReference>
<feature type="non-terminal residue" evidence="13">
    <location>
        <position position="1"/>
    </location>
</feature>
<feature type="domain" description="Peptidase M48" evidence="11">
    <location>
        <begin position="1"/>
        <end position="177"/>
    </location>
</feature>
<keyword evidence="10" id="KW-0472">Membrane</keyword>
<dbReference type="PANTHER" id="PTHR30096">
    <property type="entry name" value="4,5-DOPA DIOXYGENASE EXTRADIOL-LIKE PROTEIN"/>
    <property type="match status" value="1"/>
</dbReference>
<keyword evidence="10" id="KW-1133">Transmembrane helix</keyword>
<feature type="transmembrane region" description="Helical" evidence="10">
    <location>
        <begin position="78"/>
        <end position="102"/>
    </location>
</feature>
<reference evidence="13" key="1">
    <citation type="journal article" date="2019" name="Sci. Rep.">
        <title>Draft genome of Tanacetum cinerariifolium, the natural source of mosquito coil.</title>
        <authorList>
            <person name="Yamashiro T."/>
            <person name="Shiraishi A."/>
            <person name="Satake H."/>
            <person name="Nakayama K."/>
        </authorList>
    </citation>
    <scope>NUCLEOTIDE SEQUENCE</scope>
</reference>
<dbReference type="GO" id="GO:0008198">
    <property type="term" value="F:ferrous iron binding"/>
    <property type="evidence" value="ECO:0007669"/>
    <property type="project" value="InterPro"/>
</dbReference>
<keyword evidence="10" id="KW-0812">Transmembrane</keyword>
<dbReference type="Gene3D" id="3.30.2010.10">
    <property type="entry name" value="Metalloproteases ('zincins'), catalytic domain"/>
    <property type="match status" value="1"/>
</dbReference>
<evidence type="ECO:0000256" key="8">
    <source>
        <dbReference type="ARBA" id="ARBA00023002"/>
    </source>
</evidence>
<dbReference type="GO" id="GO:0016702">
    <property type="term" value="F:oxidoreductase activity, acting on single donors with incorporation of molecular oxygen, incorporation of two atoms of oxygen"/>
    <property type="evidence" value="ECO:0007669"/>
    <property type="project" value="UniProtKB-ARBA"/>
</dbReference>
<dbReference type="EMBL" id="BKCJ010545128">
    <property type="protein sequence ID" value="GFB06817.1"/>
    <property type="molecule type" value="Genomic_DNA"/>
</dbReference>
<evidence type="ECO:0000256" key="10">
    <source>
        <dbReference type="SAM" id="Phobius"/>
    </source>
</evidence>
<dbReference type="InterPro" id="IPR004183">
    <property type="entry name" value="Xdiol_dOase_suB"/>
</dbReference>
<evidence type="ECO:0000256" key="3">
    <source>
        <dbReference type="ARBA" id="ARBA00022670"/>
    </source>
</evidence>
<dbReference type="CDD" id="cd07363">
    <property type="entry name" value="45_DOPA_Dioxygenase"/>
    <property type="match status" value="1"/>
</dbReference>
<evidence type="ECO:0000256" key="9">
    <source>
        <dbReference type="ARBA" id="ARBA00023049"/>
    </source>
</evidence>
<proteinExistence type="inferred from homology"/>
<evidence type="ECO:0000259" key="11">
    <source>
        <dbReference type="Pfam" id="PF01435"/>
    </source>
</evidence>
<dbReference type="GO" id="GO:0004222">
    <property type="term" value="F:metalloendopeptidase activity"/>
    <property type="evidence" value="ECO:0007669"/>
    <property type="project" value="InterPro"/>
</dbReference>
<comment type="cofactor">
    <cofactor evidence="1">
        <name>Zn(2+)</name>
        <dbReference type="ChEBI" id="CHEBI:29105"/>
    </cofactor>
</comment>
<keyword evidence="6" id="KW-0862">Zinc</keyword>
<keyword evidence="8" id="KW-0560">Oxidoreductase</keyword>
<evidence type="ECO:0000256" key="4">
    <source>
        <dbReference type="ARBA" id="ARBA00022723"/>
    </source>
</evidence>
<dbReference type="GO" id="GO:0006508">
    <property type="term" value="P:proteolysis"/>
    <property type="evidence" value="ECO:0007669"/>
    <property type="project" value="UniProtKB-KW"/>
</dbReference>
<keyword evidence="7" id="KW-0223">Dioxygenase</keyword>
<gene>
    <name evidence="13" type="ORF">Tci_678788</name>
</gene>
<dbReference type="InterPro" id="IPR001915">
    <property type="entry name" value="Peptidase_M48"/>
</dbReference>
<dbReference type="SUPFAM" id="SSF53213">
    <property type="entry name" value="LigB-like"/>
    <property type="match status" value="1"/>
</dbReference>
<feature type="transmembrane region" description="Helical" evidence="10">
    <location>
        <begin position="40"/>
        <end position="58"/>
    </location>
</feature>
<dbReference type="Pfam" id="PF02900">
    <property type="entry name" value="LigB"/>
    <property type="match status" value="1"/>
</dbReference>
<evidence type="ECO:0000256" key="6">
    <source>
        <dbReference type="ARBA" id="ARBA00022833"/>
    </source>
</evidence>
<evidence type="ECO:0000256" key="2">
    <source>
        <dbReference type="ARBA" id="ARBA00007581"/>
    </source>
</evidence>
<protein>
    <submittedName>
        <fullName evidence="13">Uncharacterized protein</fullName>
    </submittedName>
</protein>